<comment type="caution">
    <text evidence="1">The sequence shown here is derived from an EMBL/GenBank/DDBJ whole genome shotgun (WGS) entry which is preliminary data.</text>
</comment>
<dbReference type="Proteomes" id="UP000887458">
    <property type="component" value="Unassembled WGS sequence"/>
</dbReference>
<protein>
    <submittedName>
        <fullName evidence="1">Uncharacterized protein</fullName>
    </submittedName>
</protein>
<dbReference type="EMBL" id="NJHN03000031">
    <property type="protein sequence ID" value="KAH9423938.1"/>
    <property type="molecule type" value="Genomic_DNA"/>
</dbReference>
<accession>A0ABQ8JMU7</accession>
<evidence type="ECO:0000313" key="2">
    <source>
        <dbReference type="Proteomes" id="UP000887458"/>
    </source>
</evidence>
<keyword evidence="2" id="KW-1185">Reference proteome</keyword>
<proteinExistence type="predicted"/>
<evidence type="ECO:0000313" key="1">
    <source>
        <dbReference type="EMBL" id="KAH9423938.1"/>
    </source>
</evidence>
<name>A0ABQ8JMU7_DERPT</name>
<sequence length="75" mass="8629">MSILTLKSLHQSIFLFVKYYPIVVQHNPVIVDLVLLRLSGDIINNPIEIAPADCPCNLKFDHKVPSFYHNHPIDY</sequence>
<organism evidence="1 2">
    <name type="scientific">Dermatophagoides pteronyssinus</name>
    <name type="common">European house dust mite</name>
    <dbReference type="NCBI Taxonomy" id="6956"/>
    <lineage>
        <taxon>Eukaryota</taxon>
        <taxon>Metazoa</taxon>
        <taxon>Ecdysozoa</taxon>
        <taxon>Arthropoda</taxon>
        <taxon>Chelicerata</taxon>
        <taxon>Arachnida</taxon>
        <taxon>Acari</taxon>
        <taxon>Acariformes</taxon>
        <taxon>Sarcoptiformes</taxon>
        <taxon>Astigmata</taxon>
        <taxon>Psoroptidia</taxon>
        <taxon>Analgoidea</taxon>
        <taxon>Pyroglyphidae</taxon>
        <taxon>Dermatophagoidinae</taxon>
        <taxon>Dermatophagoides</taxon>
    </lineage>
</organism>
<reference evidence="1 2" key="1">
    <citation type="journal article" date="2018" name="J. Allergy Clin. Immunol.">
        <title>High-quality assembly of Dermatophagoides pteronyssinus genome and transcriptome reveals a wide range of novel allergens.</title>
        <authorList>
            <person name="Liu X.Y."/>
            <person name="Yang K.Y."/>
            <person name="Wang M.Q."/>
            <person name="Kwok J.S."/>
            <person name="Zeng X."/>
            <person name="Yang Z."/>
            <person name="Xiao X.J."/>
            <person name="Lau C.P."/>
            <person name="Li Y."/>
            <person name="Huang Z.M."/>
            <person name="Ba J.G."/>
            <person name="Yim A.K."/>
            <person name="Ouyang C.Y."/>
            <person name="Ngai S.M."/>
            <person name="Chan T.F."/>
            <person name="Leung E.L."/>
            <person name="Liu L."/>
            <person name="Liu Z.G."/>
            <person name="Tsui S.K."/>
        </authorList>
    </citation>
    <scope>NUCLEOTIDE SEQUENCE [LARGE SCALE GENOMIC DNA]</scope>
    <source>
        <strain evidence="1">Derp</strain>
    </source>
</reference>
<reference evidence="1 2" key="2">
    <citation type="journal article" date="2022" name="Mol. Biol. Evol.">
        <title>Comparative Genomics Reveals Insights into the Divergent Evolution of Astigmatic Mites and Household Pest Adaptations.</title>
        <authorList>
            <person name="Xiong Q."/>
            <person name="Wan A.T."/>
            <person name="Liu X."/>
            <person name="Fung C.S."/>
            <person name="Xiao X."/>
            <person name="Malainual N."/>
            <person name="Hou J."/>
            <person name="Wang L."/>
            <person name="Wang M."/>
            <person name="Yang K.Y."/>
            <person name="Cui Y."/>
            <person name="Leung E.L."/>
            <person name="Nong W."/>
            <person name="Shin S.K."/>
            <person name="Au S.W."/>
            <person name="Jeong K.Y."/>
            <person name="Chew F.T."/>
            <person name="Hui J.H."/>
            <person name="Leung T.F."/>
            <person name="Tungtrongchitr A."/>
            <person name="Zhong N."/>
            <person name="Liu Z."/>
            <person name="Tsui S.K."/>
        </authorList>
    </citation>
    <scope>NUCLEOTIDE SEQUENCE [LARGE SCALE GENOMIC DNA]</scope>
    <source>
        <strain evidence="1">Derp</strain>
    </source>
</reference>
<gene>
    <name evidence="1" type="ORF">DERP_005523</name>
</gene>